<dbReference type="AlphaFoldDB" id="A0A6A5QBA3"/>
<name>A0A6A5QBA3_AMPQU</name>
<gene>
    <name evidence="2" type="ORF">BDU57DRAFT_598083</name>
</gene>
<protein>
    <submittedName>
        <fullName evidence="2">Uncharacterized protein</fullName>
    </submittedName>
</protein>
<dbReference type="EMBL" id="ML979140">
    <property type="protein sequence ID" value="KAF1912643.1"/>
    <property type="molecule type" value="Genomic_DNA"/>
</dbReference>
<dbReference type="Proteomes" id="UP000800096">
    <property type="component" value="Unassembled WGS sequence"/>
</dbReference>
<proteinExistence type="predicted"/>
<reference evidence="2" key="1">
    <citation type="journal article" date="2020" name="Stud. Mycol.">
        <title>101 Dothideomycetes genomes: a test case for predicting lifestyles and emergence of pathogens.</title>
        <authorList>
            <person name="Haridas S."/>
            <person name="Albert R."/>
            <person name="Binder M."/>
            <person name="Bloem J."/>
            <person name="Labutti K."/>
            <person name="Salamov A."/>
            <person name="Andreopoulos B."/>
            <person name="Baker S."/>
            <person name="Barry K."/>
            <person name="Bills G."/>
            <person name="Bluhm B."/>
            <person name="Cannon C."/>
            <person name="Castanera R."/>
            <person name="Culley D."/>
            <person name="Daum C."/>
            <person name="Ezra D."/>
            <person name="Gonzalez J."/>
            <person name="Henrissat B."/>
            <person name="Kuo A."/>
            <person name="Liang C."/>
            <person name="Lipzen A."/>
            <person name="Lutzoni F."/>
            <person name="Magnuson J."/>
            <person name="Mondo S."/>
            <person name="Nolan M."/>
            <person name="Ohm R."/>
            <person name="Pangilinan J."/>
            <person name="Park H.-J."/>
            <person name="Ramirez L."/>
            <person name="Alfaro M."/>
            <person name="Sun H."/>
            <person name="Tritt A."/>
            <person name="Yoshinaga Y."/>
            <person name="Zwiers L.-H."/>
            <person name="Turgeon B."/>
            <person name="Goodwin S."/>
            <person name="Spatafora J."/>
            <person name="Crous P."/>
            <person name="Grigoriev I."/>
        </authorList>
    </citation>
    <scope>NUCLEOTIDE SEQUENCE</scope>
    <source>
        <strain evidence="2">HMLAC05119</strain>
    </source>
</reference>
<evidence type="ECO:0000313" key="3">
    <source>
        <dbReference type="Proteomes" id="UP000800096"/>
    </source>
</evidence>
<evidence type="ECO:0000256" key="1">
    <source>
        <dbReference type="SAM" id="MobiDB-lite"/>
    </source>
</evidence>
<accession>A0A6A5QBA3</accession>
<keyword evidence="3" id="KW-1185">Reference proteome</keyword>
<organism evidence="2 3">
    <name type="scientific">Ampelomyces quisqualis</name>
    <name type="common">Powdery mildew agent</name>
    <dbReference type="NCBI Taxonomy" id="50730"/>
    <lineage>
        <taxon>Eukaryota</taxon>
        <taxon>Fungi</taxon>
        <taxon>Dikarya</taxon>
        <taxon>Ascomycota</taxon>
        <taxon>Pezizomycotina</taxon>
        <taxon>Dothideomycetes</taxon>
        <taxon>Pleosporomycetidae</taxon>
        <taxon>Pleosporales</taxon>
        <taxon>Pleosporineae</taxon>
        <taxon>Phaeosphaeriaceae</taxon>
        <taxon>Ampelomyces</taxon>
    </lineage>
</organism>
<evidence type="ECO:0000313" key="2">
    <source>
        <dbReference type="EMBL" id="KAF1912643.1"/>
    </source>
</evidence>
<sequence>MTACRVADMIVCRVRDCPNVRNWIRHRVSRHIRAESNLLRGKQALQFETYIVRANIPNRTVSTELHGKPAHSCTRARSTPQAGSFELEERNAVNKWRGTQSGHPHPSIARTSMIYGERDLALHSLLWVPETVKSAPSPRFEKMQVDNHAYVLLSALVLPRYLTHRPGAVQVSLGQVSVQGHDLTKNLGPTAGFAPCVNSTIMSATSEWRTEHLEAYAGIYTNEHVGGSVIIDLANGQLNFKDGQFGAAHTLELCAGVDADGHPTHRPSMAILYPSPATGDFVVGFDMKHGRISNLYWRQGQDLPDFPNPVPGEALPLVNMLRYQRAESLFHLFALPKEILTMIFKLVLTTVTGVVRIYDLQEGSGYPSSSDFVVRTATKQRKGEKRAVQCVNPLQYVSRFMREETRGLELKYNRVVIQGFAFHKLQQLSTTHASQLEKGCLPGNKWHNPDWLKHVRKIDLVGEFTLDKCPDENVLHGIFRFAAARKDVQIRVFISYFKMGRSLNGFVTFAYIIREAIRWVDRPAFVAPLDRKTIWNWRRGKSQALMDSSRVRLFPSDNWRTEHHRILHLVQNKGGKFKAQLRHHFENNDDAILAFIKAIYEDGI</sequence>
<feature type="region of interest" description="Disordered" evidence="1">
    <location>
        <begin position="64"/>
        <end position="84"/>
    </location>
</feature>
<dbReference type="OrthoDB" id="3791378at2759"/>